<keyword evidence="3 8" id="KW-0349">Heme</keyword>
<evidence type="ECO:0000313" key="12">
    <source>
        <dbReference type="Proteomes" id="UP001141552"/>
    </source>
</evidence>
<dbReference type="FunFam" id="1.10.630.10:FF:000008">
    <property type="entry name" value="Cytochrome P450 71D8"/>
    <property type="match status" value="1"/>
</dbReference>
<dbReference type="EMBL" id="JAKUCV010005989">
    <property type="protein sequence ID" value="KAJ4829116.1"/>
    <property type="molecule type" value="Genomic_DNA"/>
</dbReference>
<dbReference type="SUPFAM" id="SSF48264">
    <property type="entry name" value="Cytochrome P450"/>
    <property type="match status" value="1"/>
</dbReference>
<keyword evidence="6 8" id="KW-0408">Iron</keyword>
<organism evidence="11 12">
    <name type="scientific">Turnera subulata</name>
    <dbReference type="NCBI Taxonomy" id="218843"/>
    <lineage>
        <taxon>Eukaryota</taxon>
        <taxon>Viridiplantae</taxon>
        <taxon>Streptophyta</taxon>
        <taxon>Embryophyta</taxon>
        <taxon>Tracheophyta</taxon>
        <taxon>Spermatophyta</taxon>
        <taxon>Magnoliopsida</taxon>
        <taxon>eudicotyledons</taxon>
        <taxon>Gunneridae</taxon>
        <taxon>Pentapetalae</taxon>
        <taxon>rosids</taxon>
        <taxon>fabids</taxon>
        <taxon>Malpighiales</taxon>
        <taxon>Passifloraceae</taxon>
        <taxon>Turnera</taxon>
    </lineage>
</organism>
<dbReference type="GO" id="GO:0005506">
    <property type="term" value="F:iron ion binding"/>
    <property type="evidence" value="ECO:0007669"/>
    <property type="project" value="InterPro"/>
</dbReference>
<comment type="caution">
    <text evidence="11">The sequence shown here is derived from an EMBL/GenBank/DDBJ whole genome shotgun (WGS) entry which is preliminary data.</text>
</comment>
<name>A0A9Q0FF17_9ROSI</name>
<dbReference type="PANTHER" id="PTHR47955">
    <property type="entry name" value="CYTOCHROME P450 FAMILY 71 PROTEIN"/>
    <property type="match status" value="1"/>
</dbReference>
<dbReference type="AlphaFoldDB" id="A0A9Q0FF17"/>
<dbReference type="InterPro" id="IPR036396">
    <property type="entry name" value="Cyt_P450_sf"/>
</dbReference>
<dbReference type="InterPro" id="IPR017972">
    <property type="entry name" value="Cyt_P450_CS"/>
</dbReference>
<evidence type="ECO:0000313" key="11">
    <source>
        <dbReference type="EMBL" id="KAJ4829116.1"/>
    </source>
</evidence>
<feature type="signal peptide" evidence="10">
    <location>
        <begin position="1"/>
        <end position="23"/>
    </location>
</feature>
<evidence type="ECO:0000256" key="3">
    <source>
        <dbReference type="ARBA" id="ARBA00022617"/>
    </source>
</evidence>
<dbReference type="Proteomes" id="UP001141552">
    <property type="component" value="Unassembled WGS sequence"/>
</dbReference>
<dbReference type="InterPro" id="IPR001128">
    <property type="entry name" value="Cyt_P450"/>
</dbReference>
<sequence>MDSQISSILWVCSLLLFCLLVATRVLKRNQSPKLPPGPRTLPLIGNLHQIGGKMLHHNLAELAKKHGPLMHLQLGEVSTIVVSSPETATEILKTQDLVFAHRPSLTAVNVVGYGSSGIAFAPYGNYWRQMRKLCVIEVLSASRVQQFGPIREEEVSNLVAAIASNVGSPVNLSDNILSLTHAITSRAALGDTCKDQKQFMSIMLQVLKLTQGFCLADMYPSVPGLQLITGLKFKLEKLRREMDLVLGNIINDHRSESNVVDRGQADKDLVDVLLKLQQDGGLEFPISDDNIKAVILDIFSAGGETSATTIKWALSEMIKKPSVLRKAQEEVRRVFNGKENIDERGIVVAELKYLRAVIKETLRLHPPLPLLIARESRDKCEVKGYEIPVKTRVIINAWAIGRDARHWSEAETFWPERFLDGSVDYRGTHFQYIPFGGGRRMCPGISFAEPNIELPLAKLLYHFDWELPDGMEPKDVDMMEAFGLIVRRKNHLFLVPTRYLH</sequence>
<dbReference type="PROSITE" id="PS00086">
    <property type="entry name" value="CYTOCHROME_P450"/>
    <property type="match status" value="1"/>
</dbReference>
<keyword evidence="4 8" id="KW-0479">Metal-binding</keyword>
<evidence type="ECO:0000256" key="6">
    <source>
        <dbReference type="ARBA" id="ARBA00023004"/>
    </source>
</evidence>
<keyword evidence="10" id="KW-0732">Signal</keyword>
<comment type="cofactor">
    <cofactor evidence="1 8">
        <name>heme</name>
        <dbReference type="ChEBI" id="CHEBI:30413"/>
    </cofactor>
</comment>
<dbReference type="PANTHER" id="PTHR47955:SF8">
    <property type="entry name" value="CYTOCHROME P450 71D11-LIKE"/>
    <property type="match status" value="1"/>
</dbReference>
<dbReference type="Gene3D" id="1.10.630.10">
    <property type="entry name" value="Cytochrome P450"/>
    <property type="match status" value="1"/>
</dbReference>
<evidence type="ECO:0000256" key="8">
    <source>
        <dbReference type="PIRSR" id="PIRSR602401-1"/>
    </source>
</evidence>
<keyword evidence="5 9" id="KW-0560">Oxidoreductase</keyword>
<dbReference type="InterPro" id="IPR002401">
    <property type="entry name" value="Cyt_P450_E_grp-I"/>
</dbReference>
<dbReference type="Pfam" id="PF00067">
    <property type="entry name" value="p450"/>
    <property type="match status" value="1"/>
</dbReference>
<dbReference type="PRINTS" id="PR00463">
    <property type="entry name" value="EP450I"/>
</dbReference>
<evidence type="ECO:0000256" key="10">
    <source>
        <dbReference type="SAM" id="SignalP"/>
    </source>
</evidence>
<comment type="similarity">
    <text evidence="2 9">Belongs to the cytochrome P450 family.</text>
</comment>
<reference evidence="11" key="1">
    <citation type="submission" date="2022-02" db="EMBL/GenBank/DDBJ databases">
        <authorList>
            <person name="Henning P.M."/>
            <person name="McCubbin A.G."/>
            <person name="Shore J.S."/>
        </authorList>
    </citation>
    <scope>NUCLEOTIDE SEQUENCE</scope>
    <source>
        <strain evidence="11">F60SS</strain>
        <tissue evidence="11">Leaves</tissue>
    </source>
</reference>
<dbReference type="CDD" id="cd11072">
    <property type="entry name" value="CYP71-like"/>
    <property type="match status" value="1"/>
</dbReference>
<evidence type="ECO:0000256" key="9">
    <source>
        <dbReference type="RuleBase" id="RU000461"/>
    </source>
</evidence>
<dbReference type="GO" id="GO:0004497">
    <property type="term" value="F:monooxygenase activity"/>
    <property type="evidence" value="ECO:0007669"/>
    <property type="project" value="UniProtKB-KW"/>
</dbReference>
<evidence type="ECO:0000256" key="5">
    <source>
        <dbReference type="ARBA" id="ARBA00023002"/>
    </source>
</evidence>
<dbReference type="GO" id="GO:0020037">
    <property type="term" value="F:heme binding"/>
    <property type="evidence" value="ECO:0007669"/>
    <property type="project" value="InterPro"/>
</dbReference>
<gene>
    <name evidence="11" type="ORF">Tsubulata_036608</name>
</gene>
<evidence type="ECO:0000256" key="4">
    <source>
        <dbReference type="ARBA" id="ARBA00022723"/>
    </source>
</evidence>
<evidence type="ECO:0000256" key="7">
    <source>
        <dbReference type="ARBA" id="ARBA00023033"/>
    </source>
</evidence>
<keyword evidence="12" id="KW-1185">Reference proteome</keyword>
<reference evidence="11" key="2">
    <citation type="journal article" date="2023" name="Plants (Basel)">
        <title>Annotation of the Turnera subulata (Passifloraceae) Draft Genome Reveals the S-Locus Evolved after the Divergence of Turneroideae from Passifloroideae in a Stepwise Manner.</title>
        <authorList>
            <person name="Henning P.M."/>
            <person name="Roalson E.H."/>
            <person name="Mir W."/>
            <person name="McCubbin A.G."/>
            <person name="Shore J.S."/>
        </authorList>
    </citation>
    <scope>NUCLEOTIDE SEQUENCE</scope>
    <source>
        <strain evidence="11">F60SS</strain>
    </source>
</reference>
<dbReference type="OrthoDB" id="1470350at2759"/>
<dbReference type="GO" id="GO:0016705">
    <property type="term" value="F:oxidoreductase activity, acting on paired donors, with incorporation or reduction of molecular oxygen"/>
    <property type="evidence" value="ECO:0007669"/>
    <property type="project" value="InterPro"/>
</dbReference>
<feature type="chain" id="PRO_5040287488" evidence="10">
    <location>
        <begin position="24"/>
        <end position="501"/>
    </location>
</feature>
<evidence type="ECO:0000256" key="2">
    <source>
        <dbReference type="ARBA" id="ARBA00010617"/>
    </source>
</evidence>
<feature type="binding site" description="axial binding residue" evidence="8">
    <location>
        <position position="442"/>
    </location>
    <ligand>
        <name>heme</name>
        <dbReference type="ChEBI" id="CHEBI:30413"/>
    </ligand>
    <ligandPart>
        <name>Fe</name>
        <dbReference type="ChEBI" id="CHEBI:18248"/>
    </ligandPart>
</feature>
<accession>A0A9Q0FF17</accession>
<dbReference type="PRINTS" id="PR00385">
    <property type="entry name" value="P450"/>
</dbReference>
<protein>
    <submittedName>
        <fullName evidence="11">AAA ATPase, CDC48 sub</fullName>
    </submittedName>
</protein>
<proteinExistence type="inferred from homology"/>
<keyword evidence="7 9" id="KW-0503">Monooxygenase</keyword>
<evidence type="ECO:0000256" key="1">
    <source>
        <dbReference type="ARBA" id="ARBA00001971"/>
    </source>
</evidence>